<keyword evidence="3" id="KW-0418">Kinase</keyword>
<organism evidence="3 4">
    <name type="scientific">Xanthobacter dioxanivorans</name>
    <dbReference type="NCBI Taxonomy" id="2528964"/>
    <lineage>
        <taxon>Bacteria</taxon>
        <taxon>Pseudomonadati</taxon>
        <taxon>Pseudomonadota</taxon>
        <taxon>Alphaproteobacteria</taxon>
        <taxon>Hyphomicrobiales</taxon>
        <taxon>Xanthobacteraceae</taxon>
        <taxon>Xanthobacter</taxon>
    </lineage>
</organism>
<dbReference type="EMBL" id="CP063362">
    <property type="protein sequence ID" value="QRG05855.1"/>
    <property type="molecule type" value="Genomic_DNA"/>
</dbReference>
<gene>
    <name evidence="3" type="ORF">EZH22_22935</name>
</gene>
<dbReference type="KEGG" id="xdi:EZH22_22935"/>
<evidence type="ECO:0000259" key="2">
    <source>
        <dbReference type="Pfam" id="PF00696"/>
    </source>
</evidence>
<dbReference type="RefSeq" id="WP_203192729.1">
    <property type="nucleotide sequence ID" value="NZ_CP063362.1"/>
</dbReference>
<feature type="region of interest" description="Disordered" evidence="1">
    <location>
        <begin position="193"/>
        <end position="221"/>
    </location>
</feature>
<proteinExistence type="predicted"/>
<dbReference type="SUPFAM" id="SSF53633">
    <property type="entry name" value="Carbamate kinase-like"/>
    <property type="match status" value="1"/>
</dbReference>
<evidence type="ECO:0000313" key="4">
    <source>
        <dbReference type="Proteomes" id="UP000596427"/>
    </source>
</evidence>
<evidence type="ECO:0000313" key="3">
    <source>
        <dbReference type="EMBL" id="QRG05855.1"/>
    </source>
</evidence>
<dbReference type="Gene3D" id="3.40.1160.10">
    <property type="entry name" value="Acetylglutamate kinase-like"/>
    <property type="match status" value="1"/>
</dbReference>
<evidence type="ECO:0000256" key="1">
    <source>
        <dbReference type="SAM" id="MobiDB-lite"/>
    </source>
</evidence>
<dbReference type="InterPro" id="IPR036393">
    <property type="entry name" value="AceGlu_kinase-like_sf"/>
</dbReference>
<reference evidence="3 4" key="1">
    <citation type="submission" date="2020-10" db="EMBL/GenBank/DDBJ databases">
        <title>Degradation of 1,4-Dioxane by Xanthobacter sp. YN2, via a Novel Group-2 Soluble Di-Iron Monooxygenase.</title>
        <authorList>
            <person name="Ma F."/>
            <person name="Wang Y."/>
            <person name="Yang J."/>
            <person name="Guo H."/>
            <person name="Su D."/>
            <person name="Yu L."/>
        </authorList>
    </citation>
    <scope>NUCLEOTIDE SEQUENCE [LARGE SCALE GENOMIC DNA]</scope>
    <source>
        <strain evidence="3 4">YN2</strain>
    </source>
</reference>
<dbReference type="Pfam" id="PF00696">
    <property type="entry name" value="AA_kinase"/>
    <property type="match status" value="1"/>
</dbReference>
<dbReference type="GO" id="GO:0016301">
    <property type="term" value="F:kinase activity"/>
    <property type="evidence" value="ECO:0007669"/>
    <property type="project" value="UniProtKB-KW"/>
</dbReference>
<keyword evidence="3" id="KW-0808">Transferase</keyword>
<dbReference type="InterPro" id="IPR001048">
    <property type="entry name" value="Asp/Glu/Uridylate_kinase"/>
</dbReference>
<name>A0A974PMS7_9HYPH</name>
<protein>
    <submittedName>
        <fullName evidence="3">Aspartate kinase</fullName>
    </submittedName>
</protein>
<accession>A0A974PMS7</accession>
<sequence>MTIIVKFGGSLTRGAAPHTLLQRLAGQRGLVVVPGGGALADAVRAVQPQWRLTDGAAHRMALLAMEQMAHAMADLAPGLVPACSRAELAQAATVGTALWFPAAMTLGRAEIPESWAVTSDSLSVWLAAELSAERLVLVKAPGLRLPAPAGSRAGDIAAWTGLGLVDAAFATMAQGFRGDILLVPADEAGRLDDALRPGKKERDIIGEVKPEDGSKEGSRPS</sequence>
<dbReference type="Proteomes" id="UP000596427">
    <property type="component" value="Chromosome"/>
</dbReference>
<dbReference type="AlphaFoldDB" id="A0A974PMS7"/>
<feature type="domain" description="Aspartate/glutamate/uridylate kinase" evidence="2">
    <location>
        <begin position="1"/>
        <end position="139"/>
    </location>
</feature>
<keyword evidence="4" id="KW-1185">Reference proteome</keyword>